<reference evidence="2 3" key="1">
    <citation type="submission" date="2019-12" db="EMBL/GenBank/DDBJ databases">
        <title>Lactobacillus hilgardii FLUB.</title>
        <authorList>
            <person name="Gustaw K."/>
        </authorList>
    </citation>
    <scope>NUCLEOTIDE SEQUENCE [LARGE SCALE GENOMIC DNA]</scope>
    <source>
        <strain evidence="2 3">FLUB</strain>
    </source>
</reference>
<dbReference type="EMBL" id="CP047121">
    <property type="protein sequence ID" value="QHB51600.1"/>
    <property type="molecule type" value="Genomic_DNA"/>
</dbReference>
<sequence>MITLLLLASIAVYYVVTRSSNNQSKTTRDQFGRQHAYARARNDEPEILDKGQTNGRSRRNVN</sequence>
<evidence type="ECO:0000256" key="1">
    <source>
        <dbReference type="SAM" id="MobiDB-lite"/>
    </source>
</evidence>
<proteinExistence type="predicted"/>
<organism evidence="2 3">
    <name type="scientific">Lentilactobacillus hilgardii</name>
    <name type="common">Lactobacillus hilgardii</name>
    <dbReference type="NCBI Taxonomy" id="1588"/>
    <lineage>
        <taxon>Bacteria</taxon>
        <taxon>Bacillati</taxon>
        <taxon>Bacillota</taxon>
        <taxon>Bacilli</taxon>
        <taxon>Lactobacillales</taxon>
        <taxon>Lactobacillaceae</taxon>
        <taxon>Lentilactobacillus</taxon>
    </lineage>
</organism>
<feature type="region of interest" description="Disordered" evidence="1">
    <location>
        <begin position="21"/>
        <end position="62"/>
    </location>
</feature>
<evidence type="ECO:0000313" key="3">
    <source>
        <dbReference type="Proteomes" id="UP000465035"/>
    </source>
</evidence>
<dbReference type="Proteomes" id="UP000465035">
    <property type="component" value="Chromosome"/>
</dbReference>
<name>A0A6G9Q4H1_LENHI</name>
<protein>
    <submittedName>
        <fullName evidence="2">Uncharacterized protein</fullName>
    </submittedName>
</protein>
<dbReference type="GeneID" id="69057688"/>
<feature type="compositionally biased region" description="Basic and acidic residues" evidence="1">
    <location>
        <begin position="40"/>
        <end position="49"/>
    </location>
</feature>
<gene>
    <name evidence="2" type="ORF">GQR93_04890</name>
</gene>
<dbReference type="RefSeq" id="WP_003552881.1">
    <property type="nucleotide sequence ID" value="NZ_CABKOL010000106.1"/>
</dbReference>
<evidence type="ECO:0000313" key="2">
    <source>
        <dbReference type="EMBL" id="QHB51600.1"/>
    </source>
</evidence>
<accession>A0A6G9Q4H1</accession>
<dbReference type="AlphaFoldDB" id="A0A6G9Q4H1"/>